<dbReference type="Proteomes" id="UP000219688">
    <property type="component" value="Unassembled WGS sequence"/>
</dbReference>
<feature type="signal peptide" evidence="2">
    <location>
        <begin position="1"/>
        <end position="17"/>
    </location>
</feature>
<reference evidence="4" key="1">
    <citation type="submission" date="2017-08" db="EMBL/GenBank/DDBJ databases">
        <authorList>
            <person name="Varghese N."/>
            <person name="Submissions S."/>
        </authorList>
    </citation>
    <scope>NUCLEOTIDE SEQUENCE [LARGE SCALE GENOMIC DNA]</scope>
    <source>
        <strain evidence="4">USBA17B2</strain>
    </source>
</reference>
<dbReference type="AlphaFoldDB" id="A0A285VWM6"/>
<evidence type="ECO:0000256" key="1">
    <source>
        <dbReference type="SAM" id="MobiDB-lite"/>
    </source>
</evidence>
<evidence type="ECO:0000313" key="3">
    <source>
        <dbReference type="EMBL" id="SOC58459.1"/>
    </source>
</evidence>
<name>A0A285VWM6_9MICO</name>
<proteinExistence type="predicted"/>
<keyword evidence="2" id="KW-0732">Signal</keyword>
<dbReference type="EMBL" id="OBQK01000046">
    <property type="protein sequence ID" value="SOC58459.1"/>
    <property type="molecule type" value="Genomic_DNA"/>
</dbReference>
<evidence type="ECO:0008006" key="5">
    <source>
        <dbReference type="Google" id="ProtNLM"/>
    </source>
</evidence>
<feature type="chain" id="PRO_5039032528" description="PknH-like extracellular domain-containing protein" evidence="2">
    <location>
        <begin position="18"/>
        <end position="317"/>
    </location>
</feature>
<gene>
    <name evidence="3" type="ORF">SAMN05421879_1461</name>
</gene>
<feature type="region of interest" description="Disordered" evidence="1">
    <location>
        <begin position="25"/>
        <end position="48"/>
    </location>
</feature>
<evidence type="ECO:0000313" key="4">
    <source>
        <dbReference type="Proteomes" id="UP000219688"/>
    </source>
</evidence>
<protein>
    <recommendedName>
        <fullName evidence="5">PknH-like extracellular domain-containing protein</fullName>
    </recommendedName>
</protein>
<evidence type="ECO:0000256" key="2">
    <source>
        <dbReference type="SAM" id="SignalP"/>
    </source>
</evidence>
<sequence length="317" mass="33349">MRTAAALVGIGSALFLAACGNQPAPTGDGSAVTETARNTSPAPQAATGHEPEIVDLSNEIVLAGSPYQRSVQDPVVLCFGPQTAIYPPDCVGSELKGAFSWADHDVQQENGITWTDDTVYAIGHYAPEAGEQGTFTLTRPLDPEPPPGYDTTDWLDTDFTALCKDPTADVAGVDQAGRTQGPAGMDEEQALFTLLRQDLAGYATSWLSDGGVMNVLLTEGTDLGASRAAIRDVYTGPLCLENRNVPSDQDLRAAQDAVADRSDLRFHSVGSGGTDARLYVEVVVADQATVDAIYETAAPWLAPDQIVIVSAVQALQP</sequence>
<dbReference type="PROSITE" id="PS51257">
    <property type="entry name" value="PROKAR_LIPOPROTEIN"/>
    <property type="match status" value="1"/>
</dbReference>
<feature type="compositionally biased region" description="Polar residues" evidence="1">
    <location>
        <begin position="32"/>
        <end position="42"/>
    </location>
</feature>
<accession>A0A285VWM6</accession>
<organism evidence="3 4">
    <name type="scientific">Ornithinimicrobium cerasi</name>
    <dbReference type="NCBI Taxonomy" id="2248773"/>
    <lineage>
        <taxon>Bacteria</taxon>
        <taxon>Bacillati</taxon>
        <taxon>Actinomycetota</taxon>
        <taxon>Actinomycetes</taxon>
        <taxon>Micrococcales</taxon>
        <taxon>Ornithinimicrobiaceae</taxon>
        <taxon>Ornithinimicrobium</taxon>
    </lineage>
</organism>
<keyword evidence="4" id="KW-1185">Reference proteome</keyword>
<dbReference type="RefSeq" id="WP_097189504.1">
    <property type="nucleotide sequence ID" value="NZ_OBQK01000046.1"/>
</dbReference>